<dbReference type="InterPro" id="IPR027417">
    <property type="entry name" value="P-loop_NTPase"/>
</dbReference>
<feature type="domain" description="ATPase dynein-related AAA" evidence="1">
    <location>
        <begin position="7"/>
        <end position="123"/>
    </location>
</feature>
<dbReference type="EMBL" id="RBZN01000079">
    <property type="protein sequence ID" value="RKQ12775.1"/>
    <property type="molecule type" value="Genomic_DNA"/>
</dbReference>
<dbReference type="SUPFAM" id="SSF52540">
    <property type="entry name" value="P-loop containing nucleoside triphosphate hydrolases"/>
    <property type="match status" value="1"/>
</dbReference>
<sequence length="338" mass="38632">MKTKRLVLLSGLSGIGKSRIVQLYAKALGAESNLNFISVSPSWTDDTDLLGFPDTLNNVYRPGDSGLVNTLIKASNDQDNIYIICFDEMNLARVEHYFSQFLSVLEMEDRKILKLYNSDLEHRFYNSEQYPSQIKIGQNILFVGTVNVDETTYHFSDKVLDRSNVIELEIKEFSELLEFGKQKNIEKLKTIREQIGEFPITATTFNSFSNNDREMALSKSDLELLWEIHKVLQKASKKFGIGTRVVKHIDQYLKNIPEGAPITKEDGIDLQIAQRVLTKLRGVEEVMRELVGNYDEQTKTVTGSLLIEKLDNSNYNFTRSKKMIEQKAKELSHNGFAI</sequence>
<dbReference type="GO" id="GO:0016887">
    <property type="term" value="F:ATP hydrolysis activity"/>
    <property type="evidence" value="ECO:0007669"/>
    <property type="project" value="InterPro"/>
</dbReference>
<proteinExistence type="predicted"/>
<name>A0A494YSD3_9BACL</name>
<dbReference type="InterPro" id="IPR011704">
    <property type="entry name" value="ATPase_dyneun-rel_AAA"/>
</dbReference>
<dbReference type="Gene3D" id="3.40.50.300">
    <property type="entry name" value="P-loop containing nucleotide triphosphate hydrolases"/>
    <property type="match status" value="1"/>
</dbReference>
<dbReference type="GO" id="GO:0005524">
    <property type="term" value="F:ATP binding"/>
    <property type="evidence" value="ECO:0007669"/>
    <property type="project" value="InterPro"/>
</dbReference>
<evidence type="ECO:0000313" key="2">
    <source>
        <dbReference type="EMBL" id="RKQ12775.1"/>
    </source>
</evidence>
<gene>
    <name evidence="2" type="ORF">D8M03_16815</name>
</gene>
<protein>
    <submittedName>
        <fullName evidence="2">ATPase</fullName>
    </submittedName>
</protein>
<evidence type="ECO:0000313" key="3">
    <source>
        <dbReference type="Proteomes" id="UP000272238"/>
    </source>
</evidence>
<dbReference type="OrthoDB" id="9781481at2"/>
<comment type="caution">
    <text evidence="2">The sequence shown here is derived from an EMBL/GenBank/DDBJ whole genome shotgun (WGS) entry which is preliminary data.</text>
</comment>
<evidence type="ECO:0000259" key="1">
    <source>
        <dbReference type="Pfam" id="PF07728"/>
    </source>
</evidence>
<dbReference type="Proteomes" id="UP000272238">
    <property type="component" value="Unassembled WGS sequence"/>
</dbReference>
<dbReference type="Pfam" id="PF07728">
    <property type="entry name" value="AAA_5"/>
    <property type="match status" value="1"/>
</dbReference>
<reference evidence="2 3" key="1">
    <citation type="journal article" date="2016" name="Antonie Van Leeuwenhoek">
        <title>Lysinibacillus endophyticus sp. nov., an indole-3-acetic acid producing endophytic bacterium isolated from corn root (Zea mays cv. Xinken-5).</title>
        <authorList>
            <person name="Yu J."/>
            <person name="Guan X."/>
            <person name="Liu C."/>
            <person name="Xiang W."/>
            <person name="Yu Z."/>
            <person name="Liu X."/>
            <person name="Wang G."/>
        </authorList>
    </citation>
    <scope>NUCLEOTIDE SEQUENCE [LARGE SCALE GENOMIC DNA]</scope>
    <source>
        <strain evidence="2 3">DSM 100506</strain>
    </source>
</reference>
<keyword evidence="3" id="KW-1185">Reference proteome</keyword>
<organism evidence="2 3">
    <name type="scientific">Ureibacillus endophyticus</name>
    <dbReference type="NCBI Taxonomy" id="1978490"/>
    <lineage>
        <taxon>Bacteria</taxon>
        <taxon>Bacillati</taxon>
        <taxon>Bacillota</taxon>
        <taxon>Bacilli</taxon>
        <taxon>Bacillales</taxon>
        <taxon>Caryophanaceae</taxon>
        <taxon>Ureibacillus</taxon>
    </lineage>
</organism>
<accession>A0A494YSD3</accession>
<dbReference type="AlphaFoldDB" id="A0A494YSD3"/>